<keyword evidence="3 7" id="KW-0812">Transmembrane</keyword>
<evidence type="ECO:0000259" key="9">
    <source>
        <dbReference type="Pfam" id="PF12704"/>
    </source>
</evidence>
<organism evidence="10 11">
    <name type="scientific">Stratiformator vulcanicus</name>
    <dbReference type="NCBI Taxonomy" id="2527980"/>
    <lineage>
        <taxon>Bacteria</taxon>
        <taxon>Pseudomonadati</taxon>
        <taxon>Planctomycetota</taxon>
        <taxon>Planctomycetia</taxon>
        <taxon>Planctomycetales</taxon>
        <taxon>Planctomycetaceae</taxon>
        <taxon>Stratiformator</taxon>
    </lineage>
</organism>
<feature type="domain" description="MacB-like periplasmic core" evidence="9">
    <location>
        <begin position="21"/>
        <end position="217"/>
    </location>
</feature>
<dbReference type="Pfam" id="PF02687">
    <property type="entry name" value="FtsX"/>
    <property type="match status" value="2"/>
</dbReference>
<dbReference type="Pfam" id="PF12704">
    <property type="entry name" value="MacB_PCD"/>
    <property type="match status" value="1"/>
</dbReference>
<evidence type="ECO:0000256" key="4">
    <source>
        <dbReference type="ARBA" id="ARBA00022989"/>
    </source>
</evidence>
<keyword evidence="4 7" id="KW-1133">Transmembrane helix</keyword>
<feature type="transmembrane region" description="Helical" evidence="7">
    <location>
        <begin position="676"/>
        <end position="697"/>
    </location>
</feature>
<dbReference type="KEGG" id="svp:Pan189_18220"/>
<dbReference type="InterPro" id="IPR003838">
    <property type="entry name" value="ABC3_permease_C"/>
</dbReference>
<evidence type="ECO:0000256" key="5">
    <source>
        <dbReference type="ARBA" id="ARBA00023136"/>
    </source>
</evidence>
<gene>
    <name evidence="10" type="ORF">Pan189_18220</name>
</gene>
<evidence type="ECO:0000256" key="3">
    <source>
        <dbReference type="ARBA" id="ARBA00022692"/>
    </source>
</evidence>
<feature type="transmembrane region" description="Helical" evidence="7">
    <location>
        <begin position="575"/>
        <end position="598"/>
    </location>
</feature>
<dbReference type="EMBL" id="CP036268">
    <property type="protein sequence ID" value="QDT37442.1"/>
    <property type="molecule type" value="Genomic_DNA"/>
</dbReference>
<name>A0A517R0L9_9PLAN</name>
<feature type="region of interest" description="Disordered" evidence="6">
    <location>
        <begin position="370"/>
        <end position="397"/>
    </location>
</feature>
<accession>A0A517R0L9</accession>
<protein>
    <submittedName>
        <fullName evidence="10">FtsX-like permease family protein</fullName>
    </submittedName>
</protein>
<keyword evidence="11" id="KW-1185">Reference proteome</keyword>
<feature type="transmembrane region" description="Helical" evidence="7">
    <location>
        <begin position="630"/>
        <end position="656"/>
    </location>
</feature>
<feature type="transmembrane region" description="Helical" evidence="7">
    <location>
        <begin position="761"/>
        <end position="784"/>
    </location>
</feature>
<dbReference type="AlphaFoldDB" id="A0A517R0L9"/>
<evidence type="ECO:0000256" key="2">
    <source>
        <dbReference type="ARBA" id="ARBA00022475"/>
    </source>
</evidence>
<keyword evidence="5 7" id="KW-0472">Membrane</keyword>
<dbReference type="OrthoDB" id="219657at2"/>
<evidence type="ECO:0000313" key="11">
    <source>
        <dbReference type="Proteomes" id="UP000317318"/>
    </source>
</evidence>
<feature type="compositionally biased region" description="Polar residues" evidence="6">
    <location>
        <begin position="379"/>
        <end position="397"/>
    </location>
</feature>
<reference evidence="10 11" key="1">
    <citation type="submission" date="2019-02" db="EMBL/GenBank/DDBJ databases">
        <title>Deep-cultivation of Planctomycetes and their phenomic and genomic characterization uncovers novel biology.</title>
        <authorList>
            <person name="Wiegand S."/>
            <person name="Jogler M."/>
            <person name="Boedeker C."/>
            <person name="Pinto D."/>
            <person name="Vollmers J."/>
            <person name="Rivas-Marin E."/>
            <person name="Kohn T."/>
            <person name="Peeters S.H."/>
            <person name="Heuer A."/>
            <person name="Rast P."/>
            <person name="Oberbeckmann S."/>
            <person name="Bunk B."/>
            <person name="Jeske O."/>
            <person name="Meyerdierks A."/>
            <person name="Storesund J.E."/>
            <person name="Kallscheuer N."/>
            <person name="Luecker S."/>
            <person name="Lage O.M."/>
            <person name="Pohl T."/>
            <person name="Merkel B.J."/>
            <person name="Hornburger P."/>
            <person name="Mueller R.-W."/>
            <person name="Bruemmer F."/>
            <person name="Labrenz M."/>
            <person name="Spormann A.M."/>
            <person name="Op den Camp H."/>
            <person name="Overmann J."/>
            <person name="Amann R."/>
            <person name="Jetten M.S.M."/>
            <person name="Mascher T."/>
            <person name="Medema M.H."/>
            <person name="Devos D.P."/>
            <person name="Kaster A.-K."/>
            <person name="Ovreas L."/>
            <person name="Rohde M."/>
            <person name="Galperin M.Y."/>
            <person name="Jogler C."/>
        </authorList>
    </citation>
    <scope>NUCLEOTIDE SEQUENCE [LARGE SCALE GENOMIC DNA]</scope>
    <source>
        <strain evidence="10 11">Pan189</strain>
    </source>
</reference>
<feature type="transmembrane region" description="Helical" evidence="7">
    <location>
        <begin position="728"/>
        <end position="749"/>
    </location>
</feature>
<evidence type="ECO:0000313" key="10">
    <source>
        <dbReference type="EMBL" id="QDT37442.1"/>
    </source>
</evidence>
<dbReference type="InterPro" id="IPR025857">
    <property type="entry name" value="MacB_PCD"/>
</dbReference>
<evidence type="ECO:0000256" key="1">
    <source>
        <dbReference type="ARBA" id="ARBA00004651"/>
    </source>
</evidence>
<dbReference type="RefSeq" id="WP_145363555.1">
    <property type="nucleotide sequence ID" value="NZ_CP036268.1"/>
</dbReference>
<evidence type="ECO:0000259" key="8">
    <source>
        <dbReference type="Pfam" id="PF02687"/>
    </source>
</evidence>
<feature type="transmembrane region" description="Helical" evidence="7">
    <location>
        <begin position="1071"/>
        <end position="1093"/>
    </location>
</feature>
<proteinExistence type="predicted"/>
<feature type="transmembrane region" description="Helical" evidence="7">
    <location>
        <begin position="1114"/>
        <end position="1137"/>
    </location>
</feature>
<feature type="domain" description="ABC3 transporter permease C-terminal" evidence="8">
    <location>
        <begin position="582"/>
        <end position="704"/>
    </location>
</feature>
<evidence type="ECO:0000256" key="7">
    <source>
        <dbReference type="SAM" id="Phobius"/>
    </source>
</evidence>
<feature type="transmembrane region" description="Helical" evidence="7">
    <location>
        <begin position="1157"/>
        <end position="1178"/>
    </location>
</feature>
<sequence>MTRFNLVLHSLGHFWRTNLAVLLGVAVGAAVIGGALIVGDSVRASLRQITLDRLGNVDFAMSGTRFVTEDLADRWQIDDDASLAPAIAMVGGVSRESDDLINTIGNVNVYGVDERLWSLLKTGAIELPSDFEVVLNQRVAEELKASVGDEVIVSLELPSEIPRESLLGDRDETAREIALTVSAIIPDGVGAGRFGLNPGQQIPPVVFATLDTLQSELGLAAVRATRRNPTAKPARVNALFGAIHPESPPNDSEWLDAKKANALLPEANSALKFALTLDDLDLRIVPNEEFGYLALESRRLILEPGVVAAAEQAAEELGLKQSPVLVYLVNEIANAADPEQFAAYSVAAGIEFDQPPPFGPFDYLEGHAAATGKERISEGSESSNDGEPATQSPPSRSGLQQVVLNEFLANEQLGVEVGDEVTVKFYTVGTQGDLPEEEHRFRVSGIVKLEGTIAADRTLTPALEGITDADTFGDWEQPFDMDLDLVTPEDEAYWEEYRATPKLFLPLDFAQDLFQSRYGTLTSFRVSIPDVMSVEEATELFRRELLTAIEPRELGLAFRPVKLEGLRAAQGTQDFAGLFVGFSFFLILSAAILIGLLFRLGVEQRTRELGLLRAIGFTTKSAGRLLLMEGAVVVLLGGAIGTLAALGYAWLMIYGLRTWWVGAIGTRFLFLSPTPLSLMIGFVGSALLALLAVYWGLRRFRTLSLRELLAGSRQSQASESGGSGTSRLLAVGSAVGGACLILGTLIGLIPDVEAFGGISWAMLSFFVAGMLLLTASVAALSAWLERGSGSPLSSLRQLSARNAVREKQRSVMTTALVASATFVLVAVAAARMDPTEQTPRKDSGNGGFLLLSRSSVPLPYNVNTEEGRTKLGIQLKDPANRELFDRIDAYGFRIRPGDDASCLNLFRTSLPTVLGASDRMIERGGFAFTATSSNEPWQLLKTPLPDIDGKPVYPVFGDMNTLLYSLKKGVGDTIAVPSEENPEYRLQIVGMFVGSVFQGTLVMSEGSFNELYPDLSGYGWFLIEGPQDEQSELSTLLETKLAPYGFDTEPVSRRIADFLAVQNTYLSTFQALGGLGLLLGTVGLAVVMLRNVLERRSEIALMRAVGFRGTRIAIAVLIENSLLLGWGLVAGTASALLSLAPHLVSSGADVPTGSLALLLLAVFVVGSLASLAAVRAAVRTPIVGTLRGE</sequence>
<dbReference type="PANTHER" id="PTHR43738">
    <property type="entry name" value="ABC TRANSPORTER, MEMBRANE PROTEIN"/>
    <property type="match status" value="1"/>
</dbReference>
<dbReference type="PANTHER" id="PTHR43738:SF2">
    <property type="entry name" value="ABC TRANSPORTER PERMEASE"/>
    <property type="match status" value="1"/>
</dbReference>
<feature type="domain" description="ABC3 transporter permease C-terminal" evidence="8">
    <location>
        <begin position="1073"/>
        <end position="1181"/>
    </location>
</feature>
<comment type="subcellular location">
    <subcellularLocation>
        <location evidence="1">Cell membrane</location>
        <topology evidence="1">Multi-pass membrane protein</topology>
    </subcellularLocation>
</comment>
<dbReference type="Proteomes" id="UP000317318">
    <property type="component" value="Chromosome"/>
</dbReference>
<keyword evidence="2" id="KW-1003">Cell membrane</keyword>
<evidence type="ECO:0000256" key="6">
    <source>
        <dbReference type="SAM" id="MobiDB-lite"/>
    </source>
</evidence>
<dbReference type="InterPro" id="IPR051125">
    <property type="entry name" value="ABC-4/HrtB_transporter"/>
</dbReference>
<feature type="transmembrane region" description="Helical" evidence="7">
    <location>
        <begin position="811"/>
        <end position="830"/>
    </location>
</feature>
<dbReference type="GO" id="GO:0005886">
    <property type="term" value="C:plasma membrane"/>
    <property type="evidence" value="ECO:0007669"/>
    <property type="project" value="UniProtKB-SubCell"/>
</dbReference>
<feature type="transmembrane region" description="Helical" evidence="7">
    <location>
        <begin position="20"/>
        <end position="39"/>
    </location>
</feature>